<dbReference type="Proteomes" id="UP000055590">
    <property type="component" value="Chromosome"/>
</dbReference>
<dbReference type="FunFam" id="3.90.1150.10:FF:000014">
    <property type="entry name" value="Probable glycine dehydrogenase (decarboxylating) subunit 2"/>
    <property type="match status" value="1"/>
</dbReference>
<comment type="function">
    <text evidence="2">The glycine cleavage system catalyzes the degradation of glycine. The P protein binds the alpha-amino group of glycine through its pyridoxal phosphate cofactor; CO(2) is released and the remaining methylamine moiety is then transferred to the lipoamide cofactor of the H protein.</text>
</comment>
<dbReference type="KEGG" id="vin:AKJ08_0191"/>
<dbReference type="Gene3D" id="3.90.1150.10">
    <property type="entry name" value="Aspartate Aminotransferase, domain 1"/>
    <property type="match status" value="1"/>
</dbReference>
<gene>
    <name evidence="9" type="ORF">AKJ08_0191</name>
</gene>
<dbReference type="GO" id="GO:0030170">
    <property type="term" value="F:pyridoxal phosphate binding"/>
    <property type="evidence" value="ECO:0007669"/>
    <property type="project" value="TreeGrafter"/>
</dbReference>
<dbReference type="GO" id="GO:0019464">
    <property type="term" value="P:glycine decarboxylation via glycine cleavage system"/>
    <property type="evidence" value="ECO:0007669"/>
    <property type="project" value="TreeGrafter"/>
</dbReference>
<keyword evidence="10" id="KW-1185">Reference proteome</keyword>
<keyword evidence="4" id="KW-0663">Pyridoxal phosphate</keyword>
<sequence length="441" mass="48033">MTEVQAVRHFVRLSQLNYSVDTGFFPLGSCTMKFNPKVNEWAARLPGFAGAHPLLPTEQSQGVLELMYRLERSLSEIAGLHATSLEPAAGAQGELAGLMVIRAWHMDKHGTPRKKVLIPDSAHGTNPASAALLGYQAVELKSNSKGVLEPATVAAAMDEDVACLMMTNPNTLGIFEEHVEEICRIVHEKGGQVYGDGANMNALLGVARPGDMGIDVMHYNLHKTFSTPHGGGGPGSGPVAVAEHLAPYLPRPIVVKEGDTYRLDFDQPMSVGKLRTFWGNFGMHLRAYAYIRELGPEGLHAASRLAVLNAQYIRALIEDEWDVAYEGRSLHEVVYTDKKLKETGVTTMDVAKALIDHGYHPPTVYFPLIVPGALMVEPTETETKETLENFAAAMKAIAAQAREEPAAIKAMPQKPVVERLDETRAARKPVLRWSPGFDVGA</sequence>
<evidence type="ECO:0000256" key="4">
    <source>
        <dbReference type="ARBA" id="ARBA00022898"/>
    </source>
</evidence>
<name>A0A0K1P9L7_9BACT</name>
<dbReference type="InterPro" id="IPR015421">
    <property type="entry name" value="PyrdxlP-dep_Trfase_major"/>
</dbReference>
<accession>A0A0K1P9L7</accession>
<dbReference type="GO" id="GO:0016594">
    <property type="term" value="F:glycine binding"/>
    <property type="evidence" value="ECO:0007669"/>
    <property type="project" value="TreeGrafter"/>
</dbReference>
<evidence type="ECO:0000259" key="8">
    <source>
        <dbReference type="Pfam" id="PF21478"/>
    </source>
</evidence>
<dbReference type="PANTHER" id="PTHR11773:SF1">
    <property type="entry name" value="GLYCINE DEHYDROGENASE (DECARBOXYLATING), MITOCHONDRIAL"/>
    <property type="match status" value="1"/>
</dbReference>
<proteinExistence type="predicted"/>
<comment type="catalytic activity">
    <reaction evidence="6">
        <text>N(6)-[(R)-lipoyl]-L-lysyl-[glycine-cleavage complex H protein] + glycine + H(+) = N(6)-[(R)-S(8)-aminomethyldihydrolipoyl]-L-lysyl-[glycine-cleavage complex H protein] + CO2</text>
        <dbReference type="Rhea" id="RHEA:24304"/>
        <dbReference type="Rhea" id="RHEA-COMP:10494"/>
        <dbReference type="Rhea" id="RHEA-COMP:10495"/>
        <dbReference type="ChEBI" id="CHEBI:15378"/>
        <dbReference type="ChEBI" id="CHEBI:16526"/>
        <dbReference type="ChEBI" id="CHEBI:57305"/>
        <dbReference type="ChEBI" id="CHEBI:83099"/>
        <dbReference type="ChEBI" id="CHEBI:83143"/>
        <dbReference type="EC" id="1.4.4.2"/>
    </reaction>
</comment>
<dbReference type="GO" id="GO:0004375">
    <property type="term" value="F:glycine dehydrogenase (decarboxylating) activity"/>
    <property type="evidence" value="ECO:0007669"/>
    <property type="project" value="UniProtKB-EC"/>
</dbReference>
<organism evidence="9 10">
    <name type="scientific">Vulgatibacter incomptus</name>
    <dbReference type="NCBI Taxonomy" id="1391653"/>
    <lineage>
        <taxon>Bacteria</taxon>
        <taxon>Pseudomonadati</taxon>
        <taxon>Myxococcota</taxon>
        <taxon>Myxococcia</taxon>
        <taxon>Myxococcales</taxon>
        <taxon>Cystobacterineae</taxon>
        <taxon>Vulgatibacteraceae</taxon>
        <taxon>Vulgatibacter</taxon>
    </lineage>
</organism>
<dbReference type="STRING" id="1391653.AKJ08_0191"/>
<dbReference type="Pfam" id="PF21478">
    <property type="entry name" value="GcvP2_C"/>
    <property type="match status" value="1"/>
</dbReference>
<evidence type="ECO:0000313" key="9">
    <source>
        <dbReference type="EMBL" id="AKU89804.1"/>
    </source>
</evidence>
<dbReference type="EC" id="1.4.4.2" evidence="3"/>
<dbReference type="PANTHER" id="PTHR11773">
    <property type="entry name" value="GLYCINE DEHYDROGENASE, DECARBOXYLATING"/>
    <property type="match status" value="1"/>
</dbReference>
<evidence type="ECO:0000313" key="10">
    <source>
        <dbReference type="Proteomes" id="UP000055590"/>
    </source>
</evidence>
<dbReference type="GO" id="GO:0005829">
    <property type="term" value="C:cytosol"/>
    <property type="evidence" value="ECO:0007669"/>
    <property type="project" value="TreeGrafter"/>
</dbReference>
<evidence type="ECO:0000256" key="6">
    <source>
        <dbReference type="ARBA" id="ARBA00049026"/>
    </source>
</evidence>
<dbReference type="NCBIfam" id="NF003346">
    <property type="entry name" value="PRK04366.1"/>
    <property type="match status" value="1"/>
</dbReference>
<dbReference type="Pfam" id="PF02347">
    <property type="entry name" value="GDC-P"/>
    <property type="match status" value="1"/>
</dbReference>
<dbReference type="AlphaFoldDB" id="A0A0K1P9L7"/>
<reference evidence="9 10" key="1">
    <citation type="submission" date="2015-08" db="EMBL/GenBank/DDBJ databases">
        <authorList>
            <person name="Babu N.S."/>
            <person name="Beckwith C.J."/>
            <person name="Beseler K.G."/>
            <person name="Brison A."/>
            <person name="Carone J.V."/>
            <person name="Caskin T.P."/>
            <person name="Diamond M."/>
            <person name="Durham M.E."/>
            <person name="Foxe J.M."/>
            <person name="Go M."/>
            <person name="Henderson B.A."/>
            <person name="Jones I.B."/>
            <person name="McGettigan J.A."/>
            <person name="Micheletti S.J."/>
            <person name="Nasrallah M.E."/>
            <person name="Ortiz D."/>
            <person name="Piller C.R."/>
            <person name="Privatt S.R."/>
            <person name="Schneider S.L."/>
            <person name="Sharp S."/>
            <person name="Smith T.C."/>
            <person name="Stanton J.D."/>
            <person name="Ullery H.E."/>
            <person name="Wilson R.J."/>
            <person name="Serrano M.G."/>
            <person name="Buck G."/>
            <person name="Lee V."/>
            <person name="Wang Y."/>
            <person name="Carvalho R."/>
            <person name="Voegtly L."/>
            <person name="Shi R."/>
            <person name="Duckworth R."/>
            <person name="Johnson A."/>
            <person name="Loviza R."/>
            <person name="Walstead R."/>
            <person name="Shah Z."/>
            <person name="Kiflezghi M."/>
            <person name="Wade K."/>
            <person name="Ball S.L."/>
            <person name="Bradley K.W."/>
            <person name="Asai D.J."/>
            <person name="Bowman C.A."/>
            <person name="Russell D.A."/>
            <person name="Pope W.H."/>
            <person name="Jacobs-Sera D."/>
            <person name="Hendrix R.W."/>
            <person name="Hatfull G.F."/>
        </authorList>
    </citation>
    <scope>NUCLEOTIDE SEQUENCE [LARGE SCALE GENOMIC DNA]</scope>
    <source>
        <strain evidence="9 10">DSM 27710</strain>
    </source>
</reference>
<protein>
    <recommendedName>
        <fullName evidence="3">glycine dehydrogenase (aminomethyl-transferring)</fullName>
        <ecNumber evidence="3">1.4.4.2</ecNumber>
    </recommendedName>
</protein>
<dbReference type="InterPro" id="IPR015422">
    <property type="entry name" value="PyrdxlP-dep_Trfase_small"/>
</dbReference>
<dbReference type="InterPro" id="IPR049316">
    <property type="entry name" value="GDC-P_C"/>
</dbReference>
<dbReference type="Gene3D" id="3.40.640.10">
    <property type="entry name" value="Type I PLP-dependent aspartate aminotransferase-like (Major domain)"/>
    <property type="match status" value="1"/>
</dbReference>
<keyword evidence="5" id="KW-0560">Oxidoreductase</keyword>
<dbReference type="FunFam" id="3.40.640.10:FF:000224">
    <property type="entry name" value="Probable glycine dehydrogenase (decarboxylating) subunit 2"/>
    <property type="match status" value="1"/>
</dbReference>
<dbReference type="InterPro" id="IPR049315">
    <property type="entry name" value="GDC-P_N"/>
</dbReference>
<feature type="domain" description="Glycine cleavage system P-protein N-terminal" evidence="7">
    <location>
        <begin position="45"/>
        <end position="254"/>
    </location>
</feature>
<dbReference type="InterPro" id="IPR015424">
    <property type="entry name" value="PyrdxlP-dep_Trfase"/>
</dbReference>
<feature type="domain" description="Glycine dehydrogenase C-terminal" evidence="8">
    <location>
        <begin position="302"/>
        <end position="403"/>
    </location>
</feature>
<evidence type="ECO:0000256" key="3">
    <source>
        <dbReference type="ARBA" id="ARBA00012134"/>
    </source>
</evidence>
<evidence type="ECO:0000256" key="2">
    <source>
        <dbReference type="ARBA" id="ARBA00003788"/>
    </source>
</evidence>
<comment type="cofactor">
    <cofactor evidence="1">
        <name>pyridoxal 5'-phosphate</name>
        <dbReference type="ChEBI" id="CHEBI:597326"/>
    </cofactor>
</comment>
<dbReference type="GO" id="GO:0005960">
    <property type="term" value="C:glycine cleavage complex"/>
    <property type="evidence" value="ECO:0007669"/>
    <property type="project" value="TreeGrafter"/>
</dbReference>
<evidence type="ECO:0000256" key="5">
    <source>
        <dbReference type="ARBA" id="ARBA00023002"/>
    </source>
</evidence>
<dbReference type="PATRIC" id="fig|1391653.3.peg.203"/>
<evidence type="ECO:0000259" key="7">
    <source>
        <dbReference type="Pfam" id="PF02347"/>
    </source>
</evidence>
<dbReference type="Gene3D" id="6.20.440.10">
    <property type="match status" value="1"/>
</dbReference>
<dbReference type="EMBL" id="CP012332">
    <property type="protein sequence ID" value="AKU89804.1"/>
    <property type="molecule type" value="Genomic_DNA"/>
</dbReference>
<evidence type="ECO:0000256" key="1">
    <source>
        <dbReference type="ARBA" id="ARBA00001933"/>
    </source>
</evidence>
<dbReference type="InterPro" id="IPR020581">
    <property type="entry name" value="GDC_P"/>
</dbReference>
<dbReference type="SUPFAM" id="SSF53383">
    <property type="entry name" value="PLP-dependent transferases"/>
    <property type="match status" value="1"/>
</dbReference>